<name>A0A139A8M1_GONPJ</name>
<proteinExistence type="predicted"/>
<dbReference type="EMBL" id="KQ965781">
    <property type="protein sequence ID" value="KXS13146.1"/>
    <property type="molecule type" value="Genomic_DNA"/>
</dbReference>
<evidence type="ECO:0000313" key="2">
    <source>
        <dbReference type="Proteomes" id="UP000070544"/>
    </source>
</evidence>
<evidence type="ECO:0000313" key="1">
    <source>
        <dbReference type="EMBL" id="KXS13146.1"/>
    </source>
</evidence>
<organism evidence="1 2">
    <name type="scientific">Gonapodya prolifera (strain JEL478)</name>
    <name type="common">Monoblepharis prolifera</name>
    <dbReference type="NCBI Taxonomy" id="1344416"/>
    <lineage>
        <taxon>Eukaryota</taxon>
        <taxon>Fungi</taxon>
        <taxon>Fungi incertae sedis</taxon>
        <taxon>Chytridiomycota</taxon>
        <taxon>Chytridiomycota incertae sedis</taxon>
        <taxon>Monoblepharidomycetes</taxon>
        <taxon>Monoblepharidales</taxon>
        <taxon>Gonapodyaceae</taxon>
        <taxon>Gonapodya</taxon>
    </lineage>
</organism>
<dbReference type="AlphaFoldDB" id="A0A139A8M1"/>
<keyword evidence="2" id="KW-1185">Reference proteome</keyword>
<accession>A0A139A8M1</accession>
<reference evidence="1 2" key="1">
    <citation type="journal article" date="2015" name="Genome Biol. Evol.">
        <title>Phylogenomic analyses indicate that early fungi evolved digesting cell walls of algal ancestors of land plants.</title>
        <authorList>
            <person name="Chang Y."/>
            <person name="Wang S."/>
            <person name="Sekimoto S."/>
            <person name="Aerts A.L."/>
            <person name="Choi C."/>
            <person name="Clum A."/>
            <person name="LaButti K.M."/>
            <person name="Lindquist E.A."/>
            <person name="Yee Ngan C."/>
            <person name="Ohm R.A."/>
            <person name="Salamov A.A."/>
            <person name="Grigoriev I.V."/>
            <person name="Spatafora J.W."/>
            <person name="Berbee M.L."/>
        </authorList>
    </citation>
    <scope>NUCLEOTIDE SEQUENCE [LARGE SCALE GENOMIC DNA]</scope>
    <source>
        <strain evidence="1 2">JEL478</strain>
    </source>
</reference>
<dbReference type="Proteomes" id="UP000070544">
    <property type="component" value="Unassembled WGS sequence"/>
</dbReference>
<protein>
    <submittedName>
        <fullName evidence="1">Uncharacterized protein</fullName>
    </submittedName>
</protein>
<sequence length="86" mass="9411">MTTRVPALTSRISVLSFSPSLKRCISQCCDGKPPRSPIFILNVLATALIGIAENIPATRLFSHIELDADVQAIFAWRAALDMVVDR</sequence>
<gene>
    <name evidence="1" type="ORF">M427DRAFT_58866</name>
</gene>